<dbReference type="GO" id="GO:0005886">
    <property type="term" value="C:plasma membrane"/>
    <property type="evidence" value="ECO:0007669"/>
    <property type="project" value="TreeGrafter"/>
</dbReference>
<dbReference type="RefSeq" id="WP_078255964.1">
    <property type="nucleotide sequence ID" value="NZ_MUXT01000006.1"/>
</dbReference>
<accession>A0A1S9ZK45</accession>
<dbReference type="Proteomes" id="UP000190322">
    <property type="component" value="Unassembled WGS sequence"/>
</dbReference>
<reference evidence="2 3" key="1">
    <citation type="submission" date="2017-02" db="EMBL/GenBank/DDBJ databases">
        <title>Draft genome sequence of Moraxella canis CCUG 8415A type strain.</title>
        <authorList>
            <person name="Engstrom-Jakobsson H."/>
            <person name="Salva-Serra F."/>
            <person name="Thorell K."/>
            <person name="Gonzales-Siles L."/>
            <person name="Karlsson R."/>
            <person name="Boulund F."/>
            <person name="Engstrand L."/>
            <person name="Moore E."/>
        </authorList>
    </citation>
    <scope>NUCLEOTIDE SEQUENCE [LARGE SCALE GENOMIC DNA]</scope>
    <source>
        <strain evidence="2 3">CCUG 8415A</strain>
    </source>
</reference>
<dbReference type="PANTHER" id="PTHR33507">
    <property type="entry name" value="INNER MEMBRANE PROTEIN YBBJ"/>
    <property type="match status" value="1"/>
</dbReference>
<keyword evidence="1" id="KW-1133">Transmembrane helix</keyword>
<dbReference type="InterPro" id="IPR012340">
    <property type="entry name" value="NA-bd_OB-fold"/>
</dbReference>
<protein>
    <submittedName>
        <fullName evidence="2">Uncharacterized protein</fullName>
    </submittedName>
</protein>
<evidence type="ECO:0000313" key="3">
    <source>
        <dbReference type="Proteomes" id="UP000190322"/>
    </source>
</evidence>
<feature type="transmembrane region" description="Helical" evidence="1">
    <location>
        <begin position="21"/>
        <end position="42"/>
    </location>
</feature>
<evidence type="ECO:0000256" key="1">
    <source>
        <dbReference type="SAM" id="Phobius"/>
    </source>
</evidence>
<evidence type="ECO:0000313" key="2">
    <source>
        <dbReference type="EMBL" id="OOR83826.1"/>
    </source>
</evidence>
<keyword evidence="1" id="KW-0472">Membrane</keyword>
<dbReference type="PANTHER" id="PTHR33507:SF3">
    <property type="entry name" value="INNER MEMBRANE PROTEIN YBBJ"/>
    <property type="match status" value="1"/>
</dbReference>
<dbReference type="Gene3D" id="2.40.50.140">
    <property type="entry name" value="Nucleic acid-binding proteins"/>
    <property type="match status" value="1"/>
</dbReference>
<feature type="transmembrane region" description="Helical" evidence="1">
    <location>
        <begin position="48"/>
        <end position="67"/>
    </location>
</feature>
<dbReference type="EMBL" id="MUXT01000006">
    <property type="protein sequence ID" value="OOR83826.1"/>
    <property type="molecule type" value="Genomic_DNA"/>
</dbReference>
<dbReference type="InterPro" id="IPR052165">
    <property type="entry name" value="Membrane_assoc_protease"/>
</dbReference>
<gene>
    <name evidence="2" type="ORF">B0180_05100</name>
</gene>
<proteinExistence type="predicted"/>
<dbReference type="AlphaFoldDB" id="A0A1S9ZK45"/>
<organism evidence="2 3">
    <name type="scientific">Moraxella canis</name>
    <dbReference type="NCBI Taxonomy" id="90239"/>
    <lineage>
        <taxon>Bacteria</taxon>
        <taxon>Pseudomonadati</taxon>
        <taxon>Pseudomonadota</taxon>
        <taxon>Gammaproteobacteria</taxon>
        <taxon>Moraxellales</taxon>
        <taxon>Moraxellaceae</taxon>
        <taxon>Moraxella</taxon>
    </lineage>
</organism>
<keyword evidence="1" id="KW-0812">Transmembrane</keyword>
<sequence>MGLQPWHWAVIGMLLMMGEMFVPSFTMLWFGVAAIITALIAWLMPMGLLSQVIIWLSLSIVACVLWFKLIQPQIKMRTKAGLGGSVIIGEIGMIVSPVMTNGVGVVRFSVPKVGAAEWVCRTLDGHPIEVGTRVIVTAVMGNELIVIPK</sequence>
<name>A0A1S9ZK45_9GAMM</name>
<comment type="caution">
    <text evidence="2">The sequence shown here is derived from an EMBL/GenBank/DDBJ whole genome shotgun (WGS) entry which is preliminary data.</text>
</comment>